<evidence type="ECO:0000313" key="1">
    <source>
        <dbReference type="EMBL" id="JAH68916.1"/>
    </source>
</evidence>
<organism evidence="1">
    <name type="scientific">Anguilla anguilla</name>
    <name type="common">European freshwater eel</name>
    <name type="synonym">Muraena anguilla</name>
    <dbReference type="NCBI Taxonomy" id="7936"/>
    <lineage>
        <taxon>Eukaryota</taxon>
        <taxon>Metazoa</taxon>
        <taxon>Chordata</taxon>
        <taxon>Craniata</taxon>
        <taxon>Vertebrata</taxon>
        <taxon>Euteleostomi</taxon>
        <taxon>Actinopterygii</taxon>
        <taxon>Neopterygii</taxon>
        <taxon>Teleostei</taxon>
        <taxon>Anguilliformes</taxon>
        <taxon>Anguillidae</taxon>
        <taxon>Anguilla</taxon>
    </lineage>
</organism>
<dbReference type="EMBL" id="GBXM01039661">
    <property type="protein sequence ID" value="JAH68916.1"/>
    <property type="molecule type" value="Transcribed_RNA"/>
</dbReference>
<proteinExistence type="predicted"/>
<protein>
    <submittedName>
        <fullName evidence="1">Uncharacterized protein</fullName>
    </submittedName>
</protein>
<name>A0A0E9UT46_ANGAN</name>
<dbReference type="AlphaFoldDB" id="A0A0E9UT46"/>
<accession>A0A0E9UT46</accession>
<reference evidence="1" key="2">
    <citation type="journal article" date="2015" name="Fish Shellfish Immunol.">
        <title>Early steps in the European eel (Anguilla anguilla)-Vibrio vulnificus interaction in the gills: Role of the RtxA13 toxin.</title>
        <authorList>
            <person name="Callol A."/>
            <person name="Pajuelo D."/>
            <person name="Ebbesson L."/>
            <person name="Teles M."/>
            <person name="MacKenzie S."/>
            <person name="Amaro C."/>
        </authorList>
    </citation>
    <scope>NUCLEOTIDE SEQUENCE</scope>
</reference>
<reference evidence="1" key="1">
    <citation type="submission" date="2014-11" db="EMBL/GenBank/DDBJ databases">
        <authorList>
            <person name="Amaro Gonzalez C."/>
        </authorList>
    </citation>
    <scope>NUCLEOTIDE SEQUENCE</scope>
</reference>
<sequence length="53" mass="6057">MTGISSHLQLQGCEFCSWCCFLILVLRFTPVPLFSASFNYIKNLYCDELIGSF</sequence>